<name>A0ABQ4PJY9_9GAMM</name>
<reference evidence="2" key="1">
    <citation type="submission" date="2021-05" db="EMBL/GenBank/DDBJ databases">
        <title>Molecular characterization for Shewanella algae harboring chromosomal blaOXA-55-like strains isolated from clinical and environment sample.</title>
        <authorList>
            <person name="Ohama Y."/>
            <person name="Aoki K."/>
            <person name="Harada S."/>
            <person name="Moriya K."/>
            <person name="Ishii Y."/>
            <person name="Tateda K."/>
        </authorList>
    </citation>
    <scope>NUCLEOTIDE SEQUENCE</scope>
    <source>
        <strain evidence="2">JCM 11563</strain>
    </source>
</reference>
<dbReference type="PANTHER" id="PTHR37811:SF2">
    <property type="entry name" value="ABM DOMAIN-CONTAINING PROTEIN"/>
    <property type="match status" value="1"/>
</dbReference>
<keyword evidence="2" id="KW-0503">Monooxygenase</keyword>
<keyword evidence="2" id="KW-0560">Oxidoreductase</keyword>
<dbReference type="InterPro" id="IPR007138">
    <property type="entry name" value="ABM_dom"/>
</dbReference>
<evidence type="ECO:0000313" key="3">
    <source>
        <dbReference type="Proteomes" id="UP000887104"/>
    </source>
</evidence>
<dbReference type="Pfam" id="PF03992">
    <property type="entry name" value="ABM"/>
    <property type="match status" value="1"/>
</dbReference>
<organism evidence="2 3">
    <name type="scientific">Shewanella sairae</name>
    <dbReference type="NCBI Taxonomy" id="190310"/>
    <lineage>
        <taxon>Bacteria</taxon>
        <taxon>Pseudomonadati</taxon>
        <taxon>Pseudomonadota</taxon>
        <taxon>Gammaproteobacteria</taxon>
        <taxon>Alteromonadales</taxon>
        <taxon>Shewanellaceae</taxon>
        <taxon>Shewanella</taxon>
    </lineage>
</organism>
<feature type="domain" description="ABM" evidence="1">
    <location>
        <begin position="30"/>
        <end position="82"/>
    </location>
</feature>
<evidence type="ECO:0000313" key="2">
    <source>
        <dbReference type="EMBL" id="GIU47381.1"/>
    </source>
</evidence>
<dbReference type="PANTHER" id="PTHR37811">
    <property type="entry name" value="BLL5343 PROTEIN"/>
    <property type="match status" value="1"/>
</dbReference>
<accession>A0ABQ4PJY9</accession>
<dbReference type="EMBL" id="BPEY01000047">
    <property type="protein sequence ID" value="GIU47381.1"/>
    <property type="molecule type" value="Genomic_DNA"/>
</dbReference>
<comment type="caution">
    <text evidence="2">The sequence shown here is derived from an EMBL/GenBank/DDBJ whole genome shotgun (WGS) entry which is preliminary data.</text>
</comment>
<dbReference type="Proteomes" id="UP000887104">
    <property type="component" value="Unassembled WGS sequence"/>
</dbReference>
<dbReference type="SUPFAM" id="SSF54909">
    <property type="entry name" value="Dimeric alpha+beta barrel"/>
    <property type="match status" value="1"/>
</dbReference>
<evidence type="ECO:0000259" key="1">
    <source>
        <dbReference type="Pfam" id="PF03992"/>
    </source>
</evidence>
<proteinExistence type="predicted"/>
<dbReference type="RefSeq" id="WP_220781634.1">
    <property type="nucleotide sequence ID" value="NZ_BPEY01000047.1"/>
</dbReference>
<sequence>MSLIATTPKPPYYCVVFTSEMTVENDGYVTMAQRMVELAEQQQGFLGMESAREQVGLTVSYWQSLEAIKVWKQNAEHLEAQKLGKKKWYSSFALRIAKVERDYSFKAPS</sequence>
<dbReference type="GO" id="GO:0004497">
    <property type="term" value="F:monooxygenase activity"/>
    <property type="evidence" value="ECO:0007669"/>
    <property type="project" value="UniProtKB-KW"/>
</dbReference>
<dbReference type="Gene3D" id="3.30.70.100">
    <property type="match status" value="1"/>
</dbReference>
<dbReference type="InterPro" id="IPR052936">
    <property type="entry name" value="Jasmonate_Hydroxylase-like"/>
</dbReference>
<gene>
    <name evidence="2" type="ORF">TUM4438_26440</name>
</gene>
<dbReference type="InterPro" id="IPR011008">
    <property type="entry name" value="Dimeric_a/b-barrel"/>
</dbReference>
<protein>
    <submittedName>
        <fullName evidence="2">Antibiotic biosynthesis monooxygenase</fullName>
    </submittedName>
</protein>
<keyword evidence="3" id="KW-1185">Reference proteome</keyword>